<sequence>MKTIAHDFAENNHGQWSLDLCLVTADMLQLPVSGGIEGGNQGLCLAQFVGDSEAVSK</sequence>
<protein>
    <submittedName>
        <fullName evidence="1">Uncharacterized protein</fullName>
    </submittedName>
</protein>
<evidence type="ECO:0000313" key="2">
    <source>
        <dbReference type="Proteomes" id="UP000625316"/>
    </source>
</evidence>
<keyword evidence="2" id="KW-1185">Reference proteome</keyword>
<evidence type="ECO:0000313" key="1">
    <source>
        <dbReference type="EMBL" id="MBE9033190.1"/>
    </source>
</evidence>
<organism evidence="1 2">
    <name type="scientific">Romeriopsis navalis LEGE 11480</name>
    <dbReference type="NCBI Taxonomy" id="2777977"/>
    <lineage>
        <taxon>Bacteria</taxon>
        <taxon>Bacillati</taxon>
        <taxon>Cyanobacteriota</taxon>
        <taxon>Cyanophyceae</taxon>
        <taxon>Leptolyngbyales</taxon>
        <taxon>Leptolyngbyaceae</taxon>
        <taxon>Romeriopsis</taxon>
        <taxon>Romeriopsis navalis</taxon>
    </lineage>
</organism>
<accession>A0A928VV74</accession>
<dbReference type="RefSeq" id="WP_264327999.1">
    <property type="nucleotide sequence ID" value="NZ_JADEXQ010000161.1"/>
</dbReference>
<dbReference type="Proteomes" id="UP000625316">
    <property type="component" value="Unassembled WGS sequence"/>
</dbReference>
<dbReference type="EMBL" id="JADEXQ010000161">
    <property type="protein sequence ID" value="MBE9033190.1"/>
    <property type="molecule type" value="Genomic_DNA"/>
</dbReference>
<name>A0A928VV74_9CYAN</name>
<reference evidence="1" key="1">
    <citation type="submission" date="2020-10" db="EMBL/GenBank/DDBJ databases">
        <authorList>
            <person name="Castelo-Branco R."/>
            <person name="Eusebio N."/>
            <person name="Adriana R."/>
            <person name="Vieira A."/>
            <person name="Brugerolle De Fraissinette N."/>
            <person name="Rezende De Castro R."/>
            <person name="Schneider M.P."/>
            <person name="Vasconcelos V."/>
            <person name="Leao P.N."/>
        </authorList>
    </citation>
    <scope>NUCLEOTIDE SEQUENCE</scope>
    <source>
        <strain evidence="1">LEGE 11480</strain>
    </source>
</reference>
<comment type="caution">
    <text evidence="1">The sequence shown here is derived from an EMBL/GenBank/DDBJ whole genome shotgun (WGS) entry which is preliminary data.</text>
</comment>
<dbReference type="AlphaFoldDB" id="A0A928VV74"/>
<gene>
    <name evidence="1" type="ORF">IQ266_25985</name>
</gene>
<proteinExistence type="predicted"/>